<dbReference type="GO" id="GO:0005524">
    <property type="term" value="F:ATP binding"/>
    <property type="evidence" value="ECO:0007669"/>
    <property type="project" value="UniProtKB-KW"/>
</dbReference>
<dbReference type="PANTHER" id="PTHR42711">
    <property type="entry name" value="ABC TRANSPORTER ATP-BINDING PROTEIN"/>
    <property type="match status" value="1"/>
</dbReference>
<name>A0A099SXY0_METMT</name>
<evidence type="ECO:0000256" key="3">
    <source>
        <dbReference type="ARBA" id="ARBA00022741"/>
    </source>
</evidence>
<comment type="caution">
    <text evidence="6">The sequence shown here is derived from an EMBL/GenBank/DDBJ whole genome shotgun (WGS) entry which is preliminary data.</text>
</comment>
<gene>
    <name evidence="6" type="ORF">LI82_08460</name>
</gene>
<dbReference type="CDD" id="cd03230">
    <property type="entry name" value="ABC_DR_subfamily_A"/>
    <property type="match status" value="1"/>
</dbReference>
<keyword evidence="3" id="KW-0547">Nucleotide-binding</keyword>
<dbReference type="PROSITE" id="PS50893">
    <property type="entry name" value="ABC_TRANSPORTER_2"/>
    <property type="match status" value="1"/>
</dbReference>
<comment type="similarity">
    <text evidence="1">Belongs to the ABC transporter superfamily.</text>
</comment>
<evidence type="ECO:0000256" key="1">
    <source>
        <dbReference type="ARBA" id="ARBA00005417"/>
    </source>
</evidence>
<keyword evidence="2" id="KW-0813">Transport</keyword>
<protein>
    <submittedName>
        <fullName evidence="6">Sodium ABC transporter ATP-binding protein</fullName>
    </submittedName>
</protein>
<dbReference type="Proteomes" id="UP000029859">
    <property type="component" value="Unassembled WGS sequence"/>
</dbReference>
<dbReference type="Gene3D" id="3.40.50.300">
    <property type="entry name" value="P-loop containing nucleotide triphosphate hydrolases"/>
    <property type="match status" value="1"/>
</dbReference>
<proteinExistence type="inferred from homology"/>
<feature type="domain" description="ABC transporter" evidence="5">
    <location>
        <begin position="5"/>
        <end position="235"/>
    </location>
</feature>
<dbReference type="InterPro" id="IPR003439">
    <property type="entry name" value="ABC_transporter-like_ATP-bd"/>
</dbReference>
<evidence type="ECO:0000259" key="5">
    <source>
        <dbReference type="PROSITE" id="PS50893"/>
    </source>
</evidence>
<dbReference type="RefSeq" id="WP_048194869.1">
    <property type="nucleotide sequence ID" value="NZ_CAAGSM010000001.1"/>
</dbReference>
<dbReference type="InterPro" id="IPR027417">
    <property type="entry name" value="P-loop_NTPase"/>
</dbReference>
<evidence type="ECO:0000313" key="6">
    <source>
        <dbReference type="EMBL" id="KGK97795.1"/>
    </source>
</evidence>
<evidence type="ECO:0000313" key="7">
    <source>
        <dbReference type="Proteomes" id="UP000029859"/>
    </source>
</evidence>
<dbReference type="GO" id="GO:0016887">
    <property type="term" value="F:ATP hydrolysis activity"/>
    <property type="evidence" value="ECO:0007669"/>
    <property type="project" value="InterPro"/>
</dbReference>
<keyword evidence="7" id="KW-1185">Reference proteome</keyword>
<sequence length="242" mass="26738">MDSILSLSNVSKSYGNVPVLKGIDLDIKKGEFVAILGSNGAGKTTLVKIMSTLSSPSEGSVEINGHYVADDPVSVRSMIGVISHETHLYNDLTAEENLRFFGKMYGISAGDLEDRINELLEQVELTGRSDDRVATFSRGMKQRLSIARALIHEPQLLFLDEPYTGLDQHASRTFENVLRDLDPEDTTRVMVTHDITNTFKMCSRVLILDNGKVVFDSPMSDLSSAEDLKGIYLSHVSSHNFI</sequence>
<keyword evidence="4 6" id="KW-0067">ATP-binding</keyword>
<accession>A0A099SXY0</accession>
<dbReference type="InterPro" id="IPR003593">
    <property type="entry name" value="AAA+_ATPase"/>
</dbReference>
<dbReference type="SMART" id="SM00382">
    <property type="entry name" value="AAA"/>
    <property type="match status" value="1"/>
</dbReference>
<dbReference type="AlphaFoldDB" id="A0A099SXY0"/>
<dbReference type="InterPro" id="IPR050763">
    <property type="entry name" value="ABC_transporter_ATP-binding"/>
</dbReference>
<organism evidence="6 7">
    <name type="scientific">Methanococcoides methylutens</name>
    <dbReference type="NCBI Taxonomy" id="2226"/>
    <lineage>
        <taxon>Archaea</taxon>
        <taxon>Methanobacteriati</taxon>
        <taxon>Methanobacteriota</taxon>
        <taxon>Stenosarchaea group</taxon>
        <taxon>Methanomicrobia</taxon>
        <taxon>Methanosarcinales</taxon>
        <taxon>Methanosarcinaceae</taxon>
        <taxon>Methanococcoides</taxon>
    </lineage>
</organism>
<dbReference type="EMBL" id="JRHO01000014">
    <property type="protein sequence ID" value="KGK97795.1"/>
    <property type="molecule type" value="Genomic_DNA"/>
</dbReference>
<evidence type="ECO:0000256" key="4">
    <source>
        <dbReference type="ARBA" id="ARBA00022840"/>
    </source>
</evidence>
<dbReference type="Pfam" id="PF00005">
    <property type="entry name" value="ABC_tran"/>
    <property type="match status" value="1"/>
</dbReference>
<reference evidence="6 7" key="1">
    <citation type="submission" date="2014-09" db="EMBL/GenBank/DDBJ databases">
        <title>Draft genome sequence of an obligately methylotrophic methanogen, Methanococcoides methylutens, isolated from marine sediment.</title>
        <authorList>
            <person name="Guan Y."/>
            <person name="Ngugi D.K."/>
            <person name="Blom J."/>
            <person name="Ali S."/>
            <person name="Ferry J.G."/>
            <person name="Stingl U."/>
        </authorList>
    </citation>
    <scope>NUCLEOTIDE SEQUENCE [LARGE SCALE GENOMIC DNA]</scope>
    <source>
        <strain evidence="6 7">DSM 2657</strain>
    </source>
</reference>
<dbReference type="PANTHER" id="PTHR42711:SF5">
    <property type="entry name" value="ABC TRANSPORTER ATP-BINDING PROTEIN NATA"/>
    <property type="match status" value="1"/>
</dbReference>
<dbReference type="SUPFAM" id="SSF52540">
    <property type="entry name" value="P-loop containing nucleoside triphosphate hydrolases"/>
    <property type="match status" value="1"/>
</dbReference>
<dbReference type="OrthoDB" id="87732at2157"/>
<evidence type="ECO:0000256" key="2">
    <source>
        <dbReference type="ARBA" id="ARBA00022448"/>
    </source>
</evidence>